<gene>
    <name evidence="1" type="ORF">KY290_013721</name>
</gene>
<evidence type="ECO:0000313" key="1">
    <source>
        <dbReference type="EMBL" id="KAH0769740.1"/>
    </source>
</evidence>
<organism evidence="1 2">
    <name type="scientific">Solanum tuberosum</name>
    <name type="common">Potato</name>
    <dbReference type="NCBI Taxonomy" id="4113"/>
    <lineage>
        <taxon>Eukaryota</taxon>
        <taxon>Viridiplantae</taxon>
        <taxon>Streptophyta</taxon>
        <taxon>Embryophyta</taxon>
        <taxon>Tracheophyta</taxon>
        <taxon>Spermatophyta</taxon>
        <taxon>Magnoliopsida</taxon>
        <taxon>eudicotyledons</taxon>
        <taxon>Gunneridae</taxon>
        <taxon>Pentapetalae</taxon>
        <taxon>asterids</taxon>
        <taxon>lamiids</taxon>
        <taxon>Solanales</taxon>
        <taxon>Solanaceae</taxon>
        <taxon>Solanoideae</taxon>
        <taxon>Solaneae</taxon>
        <taxon>Solanum</taxon>
    </lineage>
</organism>
<accession>A0ABQ7VPM5</accession>
<name>A0ABQ7VPM5_SOLTU</name>
<sequence>MVLTIYPASHYGCCIRHLGENIRNYFHSSKVVSHLYKAAKANDRCEFKDHFNQIRDLVPKAAETLERIGFHRWSRAFCPKNRYNIMTSHIAESLFKHPHL</sequence>
<comment type="caution">
    <text evidence="1">The sequence shown here is derived from an EMBL/GenBank/DDBJ whole genome shotgun (WGS) entry which is preliminary data.</text>
</comment>
<dbReference type="Proteomes" id="UP000826656">
    <property type="component" value="Unassembled WGS sequence"/>
</dbReference>
<reference evidence="1 2" key="1">
    <citation type="journal article" date="2021" name="bioRxiv">
        <title>Chromosome-scale and haplotype-resolved genome assembly of a tetraploid potato cultivar.</title>
        <authorList>
            <person name="Sun H."/>
            <person name="Jiao W.-B."/>
            <person name="Krause K."/>
            <person name="Campoy J.A."/>
            <person name="Goel M."/>
            <person name="Folz-Donahue K."/>
            <person name="Kukat C."/>
            <person name="Huettel B."/>
            <person name="Schneeberger K."/>
        </authorList>
    </citation>
    <scope>NUCLEOTIDE SEQUENCE [LARGE SCALE GENOMIC DNA]</scope>
    <source>
        <strain evidence="1">SolTubOtavaFocal</strain>
        <tissue evidence="1">Leaves</tissue>
    </source>
</reference>
<evidence type="ECO:0008006" key="3">
    <source>
        <dbReference type="Google" id="ProtNLM"/>
    </source>
</evidence>
<evidence type="ECO:0000313" key="2">
    <source>
        <dbReference type="Proteomes" id="UP000826656"/>
    </source>
</evidence>
<proteinExistence type="predicted"/>
<keyword evidence="2" id="KW-1185">Reference proteome</keyword>
<protein>
    <recommendedName>
        <fullName evidence="3">Transposase</fullName>
    </recommendedName>
</protein>
<dbReference type="EMBL" id="JAIVGD010000011">
    <property type="protein sequence ID" value="KAH0769740.1"/>
    <property type="molecule type" value="Genomic_DNA"/>
</dbReference>